<evidence type="ECO:0000313" key="3">
    <source>
        <dbReference type="EMBL" id="MCQ4043610.1"/>
    </source>
</evidence>
<dbReference type="PANTHER" id="PTHR46696:SF1">
    <property type="entry name" value="CYTOCHROME P450 YJIB-RELATED"/>
    <property type="match status" value="1"/>
</dbReference>
<comment type="similarity">
    <text evidence="1">Belongs to the cytochrome P450 family.</text>
</comment>
<reference evidence="3 4" key="1">
    <citation type="submission" date="2022-06" db="EMBL/GenBank/DDBJ databases">
        <title>Draft genome sequence of type strain Streptomyces rubrisoli DSM 42083.</title>
        <authorList>
            <person name="Duangmal K."/>
            <person name="Klaysubun C."/>
        </authorList>
    </citation>
    <scope>NUCLEOTIDE SEQUENCE [LARGE SCALE GENOMIC DNA]</scope>
    <source>
        <strain evidence="3 4">DSM 42083</strain>
    </source>
</reference>
<accession>A0ABT1PE26</accession>
<dbReference type="Proteomes" id="UP001206206">
    <property type="component" value="Unassembled WGS sequence"/>
</dbReference>
<dbReference type="CDD" id="cd20623">
    <property type="entry name" value="CYP_unk"/>
    <property type="match status" value="1"/>
</dbReference>
<organism evidence="3 4">
    <name type="scientific">Streptantibioticus rubrisoli</name>
    <dbReference type="NCBI Taxonomy" id="1387313"/>
    <lineage>
        <taxon>Bacteria</taxon>
        <taxon>Bacillati</taxon>
        <taxon>Actinomycetota</taxon>
        <taxon>Actinomycetes</taxon>
        <taxon>Kitasatosporales</taxon>
        <taxon>Streptomycetaceae</taxon>
        <taxon>Streptantibioticus</taxon>
    </lineage>
</organism>
<sequence>MYGVDFARDPGAVYQRLRRQGPLAPVQLAPGVDATLVLGYDAALHVLRSTETFGKDARRWRALADGRVSQDNPVVPMMTWRPNALYAEGDRHQRLRGAIDDCLARVDPHALRGYVERSADAVIDRFGPTGQADLLADYARLLPQLVMNQIFGCPPELGDRLQEGLQGIFDGIDAEAADQLLTNTLVTLVEQKRKRPGADLVSWLMAHEARLTDEEMIHQLVVLMGAGNEPMHNLIANGLRLLLSDDRFAGDLGAGGLPVEDALDEVLWTDPPMANYGVHYPFYDTEVAGYPLREGEPVVISFAAATTDPSLAADRRSGNRAHLAWSAGPHSCPARREARIIAAVAMERLLDRLPDIELAVPAEELEWRPGPFQRALTALPVRFPPVAAPLPPAVPTTPAPRPAPPAAGPLPVPTPVSPSALPDETPGDKRWTASPMSSTRPAATPPEKRPGSPSAARRRGWNFLARWWRGQ</sequence>
<dbReference type="InterPro" id="IPR002397">
    <property type="entry name" value="Cyt_P450_B"/>
</dbReference>
<evidence type="ECO:0000256" key="2">
    <source>
        <dbReference type="SAM" id="MobiDB-lite"/>
    </source>
</evidence>
<dbReference type="Gene3D" id="1.10.630.10">
    <property type="entry name" value="Cytochrome P450"/>
    <property type="match status" value="1"/>
</dbReference>
<protein>
    <submittedName>
        <fullName evidence="3">Cytochrome P450</fullName>
    </submittedName>
</protein>
<comment type="caution">
    <text evidence="3">The sequence shown here is derived from an EMBL/GenBank/DDBJ whole genome shotgun (WGS) entry which is preliminary data.</text>
</comment>
<feature type="compositionally biased region" description="Pro residues" evidence="2">
    <location>
        <begin position="392"/>
        <end position="416"/>
    </location>
</feature>
<evidence type="ECO:0000256" key="1">
    <source>
        <dbReference type="ARBA" id="ARBA00010617"/>
    </source>
</evidence>
<proteinExistence type="inferred from homology"/>
<name>A0ABT1PE26_9ACTN</name>
<feature type="region of interest" description="Disordered" evidence="2">
    <location>
        <begin position="392"/>
        <end position="460"/>
    </location>
</feature>
<dbReference type="EMBL" id="JANFNH010000017">
    <property type="protein sequence ID" value="MCQ4043610.1"/>
    <property type="molecule type" value="Genomic_DNA"/>
</dbReference>
<keyword evidence="4" id="KW-1185">Reference proteome</keyword>
<dbReference type="PRINTS" id="PR00359">
    <property type="entry name" value="BP450"/>
</dbReference>
<gene>
    <name evidence="3" type="ORF">NON19_16690</name>
</gene>
<dbReference type="PANTHER" id="PTHR46696">
    <property type="entry name" value="P450, PUTATIVE (EUROFUNG)-RELATED"/>
    <property type="match status" value="1"/>
</dbReference>
<dbReference type="SUPFAM" id="SSF48264">
    <property type="entry name" value="Cytochrome P450"/>
    <property type="match status" value="1"/>
</dbReference>
<dbReference type="InterPro" id="IPR036396">
    <property type="entry name" value="Cyt_P450_sf"/>
</dbReference>
<evidence type="ECO:0000313" key="4">
    <source>
        <dbReference type="Proteomes" id="UP001206206"/>
    </source>
</evidence>